<dbReference type="InterPro" id="IPR012337">
    <property type="entry name" value="RNaseH-like_sf"/>
</dbReference>
<evidence type="ECO:0000313" key="2">
    <source>
        <dbReference type="Proteomes" id="UP000616499"/>
    </source>
</evidence>
<comment type="caution">
    <text evidence="1">The sequence shown here is derived from an EMBL/GenBank/DDBJ whole genome shotgun (WGS) entry which is preliminary data.</text>
</comment>
<dbReference type="InterPro" id="IPR036397">
    <property type="entry name" value="RNaseH_sf"/>
</dbReference>
<evidence type="ECO:0000313" key="1">
    <source>
        <dbReference type="EMBL" id="GGM31747.1"/>
    </source>
</evidence>
<gene>
    <name evidence="1" type="ORF">GCM10009425_47930</name>
</gene>
<organism evidence="1 2">
    <name type="scientific">Pseudomonas asuensis</name>
    <dbReference type="NCBI Taxonomy" id="1825787"/>
    <lineage>
        <taxon>Bacteria</taxon>
        <taxon>Pseudomonadati</taxon>
        <taxon>Pseudomonadota</taxon>
        <taxon>Gammaproteobacteria</taxon>
        <taxon>Pseudomonadales</taxon>
        <taxon>Pseudomonadaceae</taxon>
        <taxon>Pseudomonas</taxon>
    </lineage>
</organism>
<dbReference type="SUPFAM" id="SSF53098">
    <property type="entry name" value="Ribonuclease H-like"/>
    <property type="match status" value="1"/>
</dbReference>
<reference evidence="2" key="1">
    <citation type="journal article" date="2019" name="Int. J. Syst. Evol. Microbiol.">
        <title>The Global Catalogue of Microorganisms (GCM) 10K type strain sequencing project: providing services to taxonomists for standard genome sequencing and annotation.</title>
        <authorList>
            <consortium name="The Broad Institute Genomics Platform"/>
            <consortium name="The Broad Institute Genome Sequencing Center for Infectious Disease"/>
            <person name="Wu L."/>
            <person name="Ma J."/>
        </authorList>
    </citation>
    <scope>NUCLEOTIDE SEQUENCE [LARGE SCALE GENOMIC DNA]</scope>
    <source>
        <strain evidence="2">JCM 13501</strain>
    </source>
</reference>
<evidence type="ECO:0008006" key="3">
    <source>
        <dbReference type="Google" id="ProtNLM"/>
    </source>
</evidence>
<sequence>MLLDDSLHRLYQRHGISHLPRSAEPVCQRTAFKHCPLGYLHIDITEVHATKGRAYLFVAIDHISKFVCRVA</sequence>
<dbReference type="EMBL" id="BMNW01000027">
    <property type="protein sequence ID" value="GGM31747.1"/>
    <property type="molecule type" value="Genomic_DNA"/>
</dbReference>
<keyword evidence="2" id="KW-1185">Reference proteome</keyword>
<proteinExistence type="predicted"/>
<name>A0ABQ2H4W9_9PSED</name>
<dbReference type="Proteomes" id="UP000616499">
    <property type="component" value="Unassembled WGS sequence"/>
</dbReference>
<accession>A0ABQ2H4W9</accession>
<protein>
    <recommendedName>
        <fullName evidence="3">Transposase</fullName>
    </recommendedName>
</protein>
<dbReference type="Gene3D" id="3.30.420.10">
    <property type="entry name" value="Ribonuclease H-like superfamily/Ribonuclease H"/>
    <property type="match status" value="1"/>
</dbReference>